<evidence type="ECO:0000256" key="1">
    <source>
        <dbReference type="SAM" id="MobiDB-lite"/>
    </source>
</evidence>
<dbReference type="AlphaFoldDB" id="A0A3S5BWJ3"/>
<reference evidence="2" key="1">
    <citation type="submission" date="2018-11" db="EMBL/GenBank/DDBJ databases">
        <authorList>
            <consortium name="Pathogen Informatics"/>
        </authorList>
    </citation>
    <scope>NUCLEOTIDE SEQUENCE</scope>
</reference>
<dbReference type="EMBL" id="CAAALY010281014">
    <property type="protein sequence ID" value="VEL43393.1"/>
    <property type="molecule type" value="Genomic_DNA"/>
</dbReference>
<dbReference type="OrthoDB" id="6282440at2759"/>
<organism evidence="2 3">
    <name type="scientific">Protopolystoma xenopodis</name>
    <dbReference type="NCBI Taxonomy" id="117903"/>
    <lineage>
        <taxon>Eukaryota</taxon>
        <taxon>Metazoa</taxon>
        <taxon>Spiralia</taxon>
        <taxon>Lophotrochozoa</taxon>
        <taxon>Platyhelminthes</taxon>
        <taxon>Monogenea</taxon>
        <taxon>Polyopisthocotylea</taxon>
        <taxon>Polystomatidea</taxon>
        <taxon>Polystomatidae</taxon>
        <taxon>Protopolystoma</taxon>
    </lineage>
</organism>
<keyword evidence="3" id="KW-1185">Reference proteome</keyword>
<feature type="region of interest" description="Disordered" evidence="1">
    <location>
        <begin position="1"/>
        <end position="32"/>
    </location>
</feature>
<evidence type="ECO:0000313" key="3">
    <source>
        <dbReference type="Proteomes" id="UP000784294"/>
    </source>
</evidence>
<dbReference type="Proteomes" id="UP000784294">
    <property type="component" value="Unassembled WGS sequence"/>
</dbReference>
<evidence type="ECO:0000313" key="2">
    <source>
        <dbReference type="EMBL" id="VEL43393.1"/>
    </source>
</evidence>
<proteinExistence type="predicted"/>
<sequence length="175" mass="19065">ARDTVDEDREEKPTINSDGKANGEVKKSKGAAAAEVIVKAQGPERMTNLRTKFEKSESEDVEHTSAVKRPPTKVKYAGINSAKFRLMEEVNKSSASEATAGPPKQRSITPPRAGVATGVLESQPQARLEGVIGADDQLEQVDLTRLGEHTRTLRAKFKKMEETGGQVQLQINNKN</sequence>
<feature type="region of interest" description="Disordered" evidence="1">
    <location>
        <begin position="91"/>
        <end position="112"/>
    </location>
</feature>
<comment type="caution">
    <text evidence="2">The sequence shown here is derived from an EMBL/GenBank/DDBJ whole genome shotgun (WGS) entry which is preliminary data.</text>
</comment>
<accession>A0A3S5BWJ3</accession>
<feature type="non-terminal residue" evidence="2">
    <location>
        <position position="1"/>
    </location>
</feature>
<gene>
    <name evidence="2" type="ORF">PXEA_LOCUS36833</name>
</gene>
<name>A0A3S5BWJ3_9PLAT</name>
<protein>
    <submittedName>
        <fullName evidence="2">Uncharacterized protein</fullName>
    </submittedName>
</protein>